<feature type="chain" id="PRO_5041380499" description="TIL domain-containing protein" evidence="2">
    <location>
        <begin position="21"/>
        <end position="88"/>
    </location>
</feature>
<dbReference type="CDD" id="cd19941">
    <property type="entry name" value="TIL"/>
    <property type="match status" value="1"/>
</dbReference>
<dbReference type="AlphaFoldDB" id="A0AA39HAG1"/>
<name>A0AA39HAG1_9BILA</name>
<comment type="caution">
    <text evidence="4">The sequence shown here is derived from an EMBL/GenBank/DDBJ whole genome shotgun (WGS) entry which is preliminary data.</text>
</comment>
<keyword evidence="1" id="KW-0646">Protease inhibitor</keyword>
<evidence type="ECO:0000313" key="5">
    <source>
        <dbReference type="Proteomes" id="UP001175271"/>
    </source>
</evidence>
<accession>A0AA39HAG1</accession>
<keyword evidence="1" id="KW-0722">Serine protease inhibitor</keyword>
<evidence type="ECO:0000313" key="4">
    <source>
        <dbReference type="EMBL" id="KAK0402218.1"/>
    </source>
</evidence>
<dbReference type="InterPro" id="IPR002919">
    <property type="entry name" value="TIL_dom"/>
</dbReference>
<feature type="signal peptide" evidence="2">
    <location>
        <begin position="1"/>
        <end position="20"/>
    </location>
</feature>
<organism evidence="4 5">
    <name type="scientific">Steinernema hermaphroditum</name>
    <dbReference type="NCBI Taxonomy" id="289476"/>
    <lineage>
        <taxon>Eukaryota</taxon>
        <taxon>Metazoa</taxon>
        <taxon>Ecdysozoa</taxon>
        <taxon>Nematoda</taxon>
        <taxon>Chromadorea</taxon>
        <taxon>Rhabditida</taxon>
        <taxon>Tylenchina</taxon>
        <taxon>Panagrolaimomorpha</taxon>
        <taxon>Strongyloidoidea</taxon>
        <taxon>Steinernematidae</taxon>
        <taxon>Steinernema</taxon>
    </lineage>
</organism>
<evidence type="ECO:0000256" key="1">
    <source>
        <dbReference type="ARBA" id="ARBA00022900"/>
    </source>
</evidence>
<sequence length="88" mass="9896">MKFFCFLALLLSVFAAVALASPLEVLEQKCGPREFLDCPHCESTCKDPYVTFACPRFNCQHDEKCICSPPYVRDNGKCIKQSECPKNA</sequence>
<dbReference type="SUPFAM" id="SSF57567">
    <property type="entry name" value="Serine protease inhibitors"/>
    <property type="match status" value="1"/>
</dbReference>
<dbReference type="Pfam" id="PF01826">
    <property type="entry name" value="TIL"/>
    <property type="match status" value="1"/>
</dbReference>
<evidence type="ECO:0000256" key="2">
    <source>
        <dbReference type="SAM" id="SignalP"/>
    </source>
</evidence>
<keyword evidence="2" id="KW-0732">Signal</keyword>
<dbReference type="Gene3D" id="2.10.25.10">
    <property type="entry name" value="Laminin"/>
    <property type="match status" value="1"/>
</dbReference>
<evidence type="ECO:0000259" key="3">
    <source>
        <dbReference type="Pfam" id="PF01826"/>
    </source>
</evidence>
<proteinExistence type="predicted"/>
<gene>
    <name evidence="4" type="ORF">QR680_016209</name>
</gene>
<protein>
    <recommendedName>
        <fullName evidence="3">TIL domain-containing protein</fullName>
    </recommendedName>
</protein>
<reference evidence="4" key="1">
    <citation type="submission" date="2023-06" db="EMBL/GenBank/DDBJ databases">
        <title>Genomic analysis of the entomopathogenic nematode Steinernema hermaphroditum.</title>
        <authorList>
            <person name="Schwarz E.M."/>
            <person name="Heppert J.K."/>
            <person name="Baniya A."/>
            <person name="Schwartz H.T."/>
            <person name="Tan C.-H."/>
            <person name="Antoshechkin I."/>
            <person name="Sternberg P.W."/>
            <person name="Goodrich-Blair H."/>
            <person name="Dillman A.R."/>
        </authorList>
    </citation>
    <scope>NUCLEOTIDE SEQUENCE</scope>
    <source>
        <strain evidence="4">PS9179</strain>
        <tissue evidence="4">Whole animal</tissue>
    </source>
</reference>
<feature type="domain" description="TIL" evidence="3">
    <location>
        <begin position="34"/>
        <end position="84"/>
    </location>
</feature>
<dbReference type="InterPro" id="IPR036084">
    <property type="entry name" value="Ser_inhib-like_sf"/>
</dbReference>
<keyword evidence="5" id="KW-1185">Reference proteome</keyword>
<dbReference type="EMBL" id="JAUCMV010000004">
    <property type="protein sequence ID" value="KAK0402218.1"/>
    <property type="molecule type" value="Genomic_DNA"/>
</dbReference>
<dbReference type="GO" id="GO:0004867">
    <property type="term" value="F:serine-type endopeptidase inhibitor activity"/>
    <property type="evidence" value="ECO:0007669"/>
    <property type="project" value="UniProtKB-KW"/>
</dbReference>
<dbReference type="Proteomes" id="UP001175271">
    <property type="component" value="Unassembled WGS sequence"/>
</dbReference>